<comment type="subcellular location">
    <subcellularLocation>
        <location evidence="2">Chromosome</location>
        <location evidence="2">Centromere</location>
    </subcellularLocation>
    <subcellularLocation>
        <location evidence="1">Nucleus</location>
    </subcellularLocation>
</comment>
<feature type="region of interest" description="Disordered" evidence="7">
    <location>
        <begin position="347"/>
        <end position="377"/>
    </location>
</feature>
<dbReference type="PANTHER" id="PTHR48208:SF2">
    <property type="entry name" value="CENTROMERE PROTEIN I"/>
    <property type="match status" value="1"/>
</dbReference>
<dbReference type="GO" id="GO:0005634">
    <property type="term" value="C:nucleus"/>
    <property type="evidence" value="ECO:0007669"/>
    <property type="project" value="UniProtKB-SubCell"/>
</dbReference>
<dbReference type="PANTHER" id="PTHR48208">
    <property type="entry name" value="CENTROMERE PROTEIN I"/>
    <property type="match status" value="1"/>
</dbReference>
<evidence type="ECO:0000256" key="2">
    <source>
        <dbReference type="ARBA" id="ARBA00004584"/>
    </source>
</evidence>
<dbReference type="Pfam" id="PF07778">
    <property type="entry name" value="CENP-I"/>
    <property type="match status" value="1"/>
</dbReference>
<name>A0A077R5T6_9BASI</name>
<evidence type="ECO:0000256" key="7">
    <source>
        <dbReference type="SAM" id="MobiDB-lite"/>
    </source>
</evidence>
<dbReference type="GO" id="GO:0000070">
    <property type="term" value="P:mitotic sister chromatid segregation"/>
    <property type="evidence" value="ECO:0007669"/>
    <property type="project" value="TreeGrafter"/>
</dbReference>
<evidence type="ECO:0000256" key="6">
    <source>
        <dbReference type="ARBA" id="ARBA00023328"/>
    </source>
</evidence>
<evidence type="ECO:0000256" key="4">
    <source>
        <dbReference type="ARBA" id="ARBA00022454"/>
    </source>
</evidence>
<keyword evidence="4" id="KW-0158">Chromosome</keyword>
<dbReference type="InterPro" id="IPR012485">
    <property type="entry name" value="CENP-I"/>
</dbReference>
<keyword evidence="5" id="KW-0539">Nucleus</keyword>
<protein>
    <submittedName>
        <fullName evidence="8">Mis6 domain-containing protein</fullName>
    </submittedName>
</protein>
<evidence type="ECO:0000256" key="1">
    <source>
        <dbReference type="ARBA" id="ARBA00004123"/>
    </source>
</evidence>
<proteinExistence type="inferred from homology"/>
<dbReference type="GO" id="GO:0000939">
    <property type="term" value="C:inner kinetochore"/>
    <property type="evidence" value="ECO:0007669"/>
    <property type="project" value="TreeGrafter"/>
</dbReference>
<organism evidence="8">
    <name type="scientific">Melanopsichium pennsylvanicum 4</name>
    <dbReference type="NCBI Taxonomy" id="1398559"/>
    <lineage>
        <taxon>Eukaryota</taxon>
        <taxon>Fungi</taxon>
        <taxon>Dikarya</taxon>
        <taxon>Basidiomycota</taxon>
        <taxon>Ustilaginomycotina</taxon>
        <taxon>Ustilaginomycetes</taxon>
        <taxon>Ustilaginales</taxon>
        <taxon>Ustilaginaceae</taxon>
        <taxon>Melanopsichium</taxon>
    </lineage>
</organism>
<accession>A0A077R5T6</accession>
<keyword evidence="6" id="KW-0137">Centromere</keyword>
<evidence type="ECO:0000256" key="5">
    <source>
        <dbReference type="ARBA" id="ARBA00023242"/>
    </source>
</evidence>
<dbReference type="EMBL" id="HG529609">
    <property type="protein sequence ID" value="CDI54292.1"/>
    <property type="molecule type" value="Genomic_DNA"/>
</dbReference>
<evidence type="ECO:0000313" key="8">
    <source>
        <dbReference type="EMBL" id="CDI54292.1"/>
    </source>
</evidence>
<sequence>MPAHMSSTSNASATADRLILELSNAISAPSSGPGASQNVSAALLSIQKHSRSFGFSSRQCEQLLRLSLLGRLRPNPSTSVGGSSTKLKPPKTSLSLVILRCIVPRPRAKLGRQAVLDIIASLGPSPSSDPVKSAGLRTGADDSNLGPERVKVDSKIQIAALKLLCVLLESPCVPLCVAANFYAEGSTADATSRQEHREDREQELLQRQASQYSGLAGSLPTTFLTSAAKSALEKCYSTLFHFVDYQALRPHLCYLLCRLTKRRHVRHYRITKLMALRANSAPEAGISALLSTYANFYPDLLFPELLGGGGASSAVGAAASAGGLKFPDPDWVAAVLLAHARCTRREAGHTVESDDEAESETEAGAGRAVKKQRLSSKAVKETTSAEAAMGSGTPALIPIPNLVTIQPINSAQKAFGTHPSLVTELSSLQHLAHSLDRLVLPSQAAAMLGSGFGARLMRVAVLAGATIANEDSLSQTIPAGRRNRAAEQDLCWARLCDWLESVLGDELGIRGGKGARKLKLPATELEFRRLGALLRRAKYVFDLAEGLPDKLEELISSILLAIATVAASDDNGVKSARAEDLKAWSSRWDELAKEVLAFVPLITPSDLTLFQDRFMNPLEALASSSKVSLDTSATVLLALSSLLSNWGARDWTHISRTLDKRTTYRWGISSLDPLIDYSLLISAVSSRADALATQLIALFPRHLLIEHSVLSVYETLAASLAGLRTTASISPRPLFAFTLHATTIVPVSRLCGLVQDLRAAFEEHNNHATLPRSKVDGGLESKFLDLREVFFEEGNLTTLNSTVTLVANLIWLGKLVLDHDSVGSLPSGLHEKVLAELASRGEELGLKLATIANTPFSRAMSHLGERFSNVYCSQQRKAKKGVGKEATEEGWVRGPMTPKVIKAAKKFGLPGEWTNTDFRAYMMDWLEKQGVEGMYELLKNILVTFGSQLKAIRGETQRQV</sequence>
<dbReference type="GO" id="GO:0034080">
    <property type="term" value="P:CENP-A containing chromatin assembly"/>
    <property type="evidence" value="ECO:0007669"/>
    <property type="project" value="TreeGrafter"/>
</dbReference>
<reference evidence="8" key="1">
    <citation type="journal article" date="2014" name="Genome Biol. Evol.">
        <title>Gene Loss Rather Than Gene Gain Is Associated with a Host Jump from Monocots to Dicots in the Smut Fungus Melanopsichium pennsylvanicum.</title>
        <authorList>
            <person name="Sharma R."/>
            <person name="Mishra B."/>
            <person name="Runge F."/>
            <person name="Thines M."/>
        </authorList>
    </citation>
    <scope>NUCLEOTIDE SEQUENCE</scope>
    <source>
        <strain evidence="8">4</strain>
    </source>
</reference>
<evidence type="ECO:0000256" key="3">
    <source>
        <dbReference type="ARBA" id="ARBA00005470"/>
    </source>
</evidence>
<dbReference type="AlphaFoldDB" id="A0A077R5T6"/>
<comment type="similarity">
    <text evidence="3">Belongs to the CENP-I/CTF3 family.</text>
</comment>